<dbReference type="PANTHER" id="PTHR46383:SF1">
    <property type="entry name" value="ASPARTATE AMINOTRANSFERASE"/>
    <property type="match status" value="1"/>
</dbReference>
<organism evidence="7 8">
    <name type="scientific">Streptomyces gossypii</name>
    <dbReference type="NCBI Taxonomy" id="2883101"/>
    <lineage>
        <taxon>Bacteria</taxon>
        <taxon>Bacillati</taxon>
        <taxon>Actinomycetota</taxon>
        <taxon>Actinomycetes</taxon>
        <taxon>Kitasatosporales</taxon>
        <taxon>Streptomycetaceae</taxon>
        <taxon>Streptomyces</taxon>
    </lineage>
</organism>
<dbReference type="Pfam" id="PF00155">
    <property type="entry name" value="Aminotran_1_2"/>
    <property type="match status" value="1"/>
</dbReference>
<evidence type="ECO:0000256" key="1">
    <source>
        <dbReference type="ARBA" id="ARBA00001933"/>
    </source>
</evidence>
<dbReference type="InterPro" id="IPR015421">
    <property type="entry name" value="PyrdxlP-dep_Trfase_major"/>
</dbReference>
<proteinExistence type="inferred from homology"/>
<evidence type="ECO:0000256" key="2">
    <source>
        <dbReference type="ARBA" id="ARBA00007441"/>
    </source>
</evidence>
<evidence type="ECO:0000259" key="6">
    <source>
        <dbReference type="Pfam" id="PF00155"/>
    </source>
</evidence>
<protein>
    <submittedName>
        <fullName evidence="7">Aminotransferase class I/II-fold pyridoxal phosphate-dependent enzyme</fullName>
    </submittedName>
</protein>
<keyword evidence="3 7" id="KW-0032">Aminotransferase</keyword>
<feature type="domain" description="Aminotransferase class I/classII large" evidence="6">
    <location>
        <begin position="70"/>
        <end position="346"/>
    </location>
</feature>
<accession>A0ABT2JZZ2</accession>
<comment type="cofactor">
    <cofactor evidence="1">
        <name>pyridoxal 5'-phosphate</name>
        <dbReference type="ChEBI" id="CHEBI:597326"/>
    </cofactor>
</comment>
<dbReference type="GO" id="GO:0008483">
    <property type="term" value="F:transaminase activity"/>
    <property type="evidence" value="ECO:0007669"/>
    <property type="project" value="UniProtKB-KW"/>
</dbReference>
<dbReference type="InterPro" id="IPR004839">
    <property type="entry name" value="Aminotransferase_I/II_large"/>
</dbReference>
<dbReference type="SUPFAM" id="SSF53383">
    <property type="entry name" value="PLP-dependent transferases"/>
    <property type="match status" value="1"/>
</dbReference>
<dbReference type="Proteomes" id="UP001156389">
    <property type="component" value="Unassembled WGS sequence"/>
</dbReference>
<dbReference type="RefSeq" id="WP_260220847.1">
    <property type="nucleotide sequence ID" value="NZ_JAJAGO010000014.1"/>
</dbReference>
<evidence type="ECO:0000256" key="3">
    <source>
        <dbReference type="ARBA" id="ARBA00022576"/>
    </source>
</evidence>
<reference evidence="7 8" key="1">
    <citation type="submission" date="2021-10" db="EMBL/GenBank/DDBJ databases">
        <title>Streptomyces gossypii sp. nov., isolated from soil collected from cotton field.</title>
        <authorList>
            <person name="Ge X."/>
            <person name="Chen X."/>
            <person name="Liu W."/>
        </authorList>
    </citation>
    <scope>NUCLEOTIDE SEQUENCE [LARGE SCALE GENOMIC DNA]</scope>
    <source>
        <strain evidence="7 8">N2-109</strain>
    </source>
</reference>
<evidence type="ECO:0000256" key="4">
    <source>
        <dbReference type="ARBA" id="ARBA00022679"/>
    </source>
</evidence>
<comment type="caution">
    <text evidence="7">The sequence shown here is derived from an EMBL/GenBank/DDBJ whole genome shotgun (WGS) entry which is preliminary data.</text>
</comment>
<evidence type="ECO:0000313" key="7">
    <source>
        <dbReference type="EMBL" id="MCT2593468.1"/>
    </source>
</evidence>
<dbReference type="InterPro" id="IPR015424">
    <property type="entry name" value="PyrdxlP-dep_Trfase"/>
</dbReference>
<keyword evidence="8" id="KW-1185">Reference proteome</keyword>
<evidence type="ECO:0000256" key="5">
    <source>
        <dbReference type="ARBA" id="ARBA00022898"/>
    </source>
</evidence>
<sequence>MRHTDAATAACGYWHRRGLPTRPAQAVTAPGAPLLLLAVLAAADRAAADQTAGRANAANAASGGRGGVGGGVLLPRPSAAWYAPQARLLGRPLHPVPVPAECGGVPDPVALREAARRARTAGVDPRVLLLSVADDPTGTAAPPELLHEVCEAASDEGLLIVSDESWRDACHDPHHTVIVSPAEMLGSGRTGSVVVLAGVDVALPHPGVRAGIARFQDTEHGRELGDRVREILDALDTELRGPDDAAVAEVLAEPGPVRERRTAEAAQHGAFAAALHEVLTEAGAVCRPPQVGRALYADLQELRPRLAAHGIEDAPGLEAELVRRLGSHVRGGHRFGDDPRALRVRLSTGLLGPVVPAEAEARPLELPGVPEALDAVRGALAALTAG</sequence>
<gene>
    <name evidence="7" type="ORF">LHJ74_26775</name>
</gene>
<dbReference type="Gene3D" id="3.40.640.10">
    <property type="entry name" value="Type I PLP-dependent aspartate aminotransferase-like (Major domain)"/>
    <property type="match status" value="1"/>
</dbReference>
<comment type="similarity">
    <text evidence="2">Belongs to the class-I pyridoxal-phosphate-dependent aminotransferase family.</text>
</comment>
<name>A0ABT2JZZ2_9ACTN</name>
<keyword evidence="4" id="KW-0808">Transferase</keyword>
<dbReference type="InterPro" id="IPR050596">
    <property type="entry name" value="AspAT/PAT-like"/>
</dbReference>
<evidence type="ECO:0000313" key="8">
    <source>
        <dbReference type="Proteomes" id="UP001156389"/>
    </source>
</evidence>
<dbReference type="PANTHER" id="PTHR46383">
    <property type="entry name" value="ASPARTATE AMINOTRANSFERASE"/>
    <property type="match status" value="1"/>
</dbReference>
<keyword evidence="5" id="KW-0663">Pyridoxal phosphate</keyword>
<dbReference type="EMBL" id="JAJAGO010000014">
    <property type="protein sequence ID" value="MCT2593468.1"/>
    <property type="molecule type" value="Genomic_DNA"/>
</dbReference>